<accession>A0A0U1PXF6</accession>
<dbReference type="Proteomes" id="UP000050580">
    <property type="component" value="Unassembled WGS sequence"/>
</dbReference>
<dbReference type="EMBL" id="LBNQ01000037">
    <property type="protein sequence ID" value="KKW67127.1"/>
    <property type="molecule type" value="Genomic_DNA"/>
</dbReference>
<dbReference type="STRING" id="1610491.AAV94_12440"/>
<dbReference type="Gene3D" id="3.40.50.620">
    <property type="entry name" value="HUPs"/>
    <property type="match status" value="1"/>
</dbReference>
<dbReference type="CDD" id="cd00293">
    <property type="entry name" value="USP-like"/>
    <property type="match status" value="1"/>
</dbReference>
<dbReference type="InterPro" id="IPR006016">
    <property type="entry name" value="UspA"/>
</dbReference>
<keyword evidence="4" id="KW-1185">Reference proteome</keyword>
<dbReference type="AlphaFoldDB" id="A0A0U1PXF6"/>
<evidence type="ECO:0000313" key="4">
    <source>
        <dbReference type="Proteomes" id="UP000050580"/>
    </source>
</evidence>
<comment type="caution">
    <text evidence="3">The sequence shown here is derived from an EMBL/GenBank/DDBJ whole genome shotgun (WGS) entry which is preliminary data.</text>
</comment>
<dbReference type="PANTHER" id="PTHR46268:SF6">
    <property type="entry name" value="UNIVERSAL STRESS PROTEIN UP12"/>
    <property type="match status" value="1"/>
</dbReference>
<comment type="similarity">
    <text evidence="1">Belongs to the universal stress protein A family.</text>
</comment>
<dbReference type="RefSeq" id="WP_046742531.1">
    <property type="nucleotide sequence ID" value="NZ_LBNQ01000037.1"/>
</dbReference>
<protein>
    <recommendedName>
        <fullName evidence="2">UspA domain-containing protein</fullName>
    </recommendedName>
</protein>
<evidence type="ECO:0000259" key="2">
    <source>
        <dbReference type="Pfam" id="PF00582"/>
    </source>
</evidence>
<gene>
    <name evidence="3" type="ORF">AAV94_12440</name>
</gene>
<dbReference type="SUPFAM" id="SSF52402">
    <property type="entry name" value="Adenine nucleotide alpha hydrolases-like"/>
    <property type="match status" value="1"/>
</dbReference>
<evidence type="ECO:0000256" key="1">
    <source>
        <dbReference type="ARBA" id="ARBA00008791"/>
    </source>
</evidence>
<dbReference type="Pfam" id="PF00582">
    <property type="entry name" value="Usp"/>
    <property type="match status" value="1"/>
</dbReference>
<reference evidence="3 4" key="1">
    <citation type="submission" date="2015-05" db="EMBL/GenBank/DDBJ databases">
        <title>Draft genome sequence of Lampropedia sp. CT6, isolated from the microbial mat of a hot water spring, located at Manikaran, India.</title>
        <authorList>
            <person name="Tripathi C."/>
            <person name="Rani P."/>
            <person name="Mahato N.K."/>
            <person name="Lal R."/>
        </authorList>
    </citation>
    <scope>NUCLEOTIDE SEQUENCE [LARGE SCALE GENOMIC DNA]</scope>
    <source>
        <strain evidence="3 4">CT6</strain>
    </source>
</reference>
<sequence length="151" mass="16112">MKILLPVDGTPHSEVEVRFALQLVSEGLRAEFLLANVQEPPSFYELLTTQDPDALQEVVQGSGEDMLRGAAQLLAQANVPFTTAVLAGPDPATALLDLIEAEGVAMVIIGARPMGVLRTALEGSTSRRLAQYATVPVLILNPPRQDVAQLD</sequence>
<feature type="domain" description="UspA" evidence="2">
    <location>
        <begin position="2"/>
        <end position="140"/>
    </location>
</feature>
<dbReference type="InterPro" id="IPR014729">
    <property type="entry name" value="Rossmann-like_a/b/a_fold"/>
</dbReference>
<proteinExistence type="inferred from homology"/>
<organism evidence="3 4">
    <name type="scientific">Lampropedia cohaerens</name>
    <dbReference type="NCBI Taxonomy" id="1610491"/>
    <lineage>
        <taxon>Bacteria</taxon>
        <taxon>Pseudomonadati</taxon>
        <taxon>Pseudomonadota</taxon>
        <taxon>Betaproteobacteria</taxon>
        <taxon>Burkholderiales</taxon>
        <taxon>Comamonadaceae</taxon>
        <taxon>Lampropedia</taxon>
    </lineage>
</organism>
<dbReference type="PANTHER" id="PTHR46268">
    <property type="entry name" value="STRESS RESPONSE PROTEIN NHAX"/>
    <property type="match status" value="1"/>
</dbReference>
<evidence type="ECO:0000313" key="3">
    <source>
        <dbReference type="EMBL" id="KKW67127.1"/>
    </source>
</evidence>
<name>A0A0U1PXF6_9BURK</name>